<evidence type="ECO:0000313" key="7">
    <source>
        <dbReference type="Proteomes" id="UP000031641"/>
    </source>
</evidence>
<reference evidence="7" key="1">
    <citation type="journal article" date="2014" name="Genome Announc.">
        <title>Complete Genome Sequence of Mycoplasma canadense Strain HAZ 360_1 from Bovine Mastitic Milk in Japan.</title>
        <authorList>
            <person name="Hata E."/>
        </authorList>
    </citation>
    <scope>NUCLEOTIDE SEQUENCE [LARGE SCALE GENOMIC DNA]</scope>
    <source>
        <strain evidence="7">HAZ360_1</strain>
    </source>
</reference>
<accession>A0A077L7F6</accession>
<comment type="similarity">
    <text evidence="1 4 5">Belongs to the bacterial ribosomal protein bL17 family.</text>
</comment>
<keyword evidence="2 4" id="KW-0689">Ribosomal protein</keyword>
<evidence type="ECO:0000256" key="2">
    <source>
        <dbReference type="ARBA" id="ARBA00022980"/>
    </source>
</evidence>
<comment type="subunit">
    <text evidence="4">Part of the 50S ribosomal subunit. Contacts protein L32.</text>
</comment>
<dbReference type="GO" id="GO:0006412">
    <property type="term" value="P:translation"/>
    <property type="evidence" value="ECO:0007669"/>
    <property type="project" value="UniProtKB-UniRule"/>
</dbReference>
<evidence type="ECO:0000256" key="3">
    <source>
        <dbReference type="ARBA" id="ARBA00023274"/>
    </source>
</evidence>
<evidence type="ECO:0000256" key="1">
    <source>
        <dbReference type="ARBA" id="ARBA00008777"/>
    </source>
</evidence>
<dbReference type="HOGENOM" id="CLU_074407_2_2_14"/>
<dbReference type="GO" id="GO:0003735">
    <property type="term" value="F:structural constituent of ribosome"/>
    <property type="evidence" value="ECO:0007669"/>
    <property type="project" value="InterPro"/>
</dbReference>
<dbReference type="PANTHER" id="PTHR14413">
    <property type="entry name" value="RIBOSOMAL PROTEIN L17"/>
    <property type="match status" value="1"/>
</dbReference>
<proteinExistence type="inferred from homology"/>
<dbReference type="AlphaFoldDB" id="A0A077L7F6"/>
<dbReference type="GO" id="GO:0022625">
    <property type="term" value="C:cytosolic large ribosomal subunit"/>
    <property type="evidence" value="ECO:0007669"/>
    <property type="project" value="TreeGrafter"/>
</dbReference>
<dbReference type="Gene3D" id="3.90.1030.10">
    <property type="entry name" value="Ribosomal protein L17"/>
    <property type="match status" value="1"/>
</dbReference>
<dbReference type="RefSeq" id="WP_045434185.1">
    <property type="nucleotide sequence ID" value="NZ_AP014631.1"/>
</dbReference>
<dbReference type="STRING" id="29554.MCAN360_0694"/>
<keyword evidence="3 4" id="KW-0687">Ribonucleoprotein</keyword>
<dbReference type="InterPro" id="IPR036373">
    <property type="entry name" value="Ribosomal_bL17_sf"/>
</dbReference>
<protein>
    <recommendedName>
        <fullName evidence="4">Large ribosomal subunit protein bL17</fullName>
    </recommendedName>
</protein>
<dbReference type="OrthoDB" id="9809073at2"/>
<dbReference type="PANTHER" id="PTHR14413:SF16">
    <property type="entry name" value="LARGE RIBOSOMAL SUBUNIT PROTEIN BL17M"/>
    <property type="match status" value="1"/>
</dbReference>
<dbReference type="EMBL" id="AP014631">
    <property type="protein sequence ID" value="BAP39746.1"/>
    <property type="molecule type" value="Genomic_DNA"/>
</dbReference>
<dbReference type="Proteomes" id="UP000031641">
    <property type="component" value="Chromosome"/>
</dbReference>
<dbReference type="HAMAP" id="MF_01368">
    <property type="entry name" value="Ribosomal_bL17"/>
    <property type="match status" value="1"/>
</dbReference>
<organism evidence="6 7">
    <name type="scientific">Metamycoplasma canadense</name>
    <dbReference type="NCBI Taxonomy" id="29554"/>
    <lineage>
        <taxon>Bacteria</taxon>
        <taxon>Bacillati</taxon>
        <taxon>Mycoplasmatota</taxon>
        <taxon>Mycoplasmoidales</taxon>
        <taxon>Metamycoplasmataceae</taxon>
        <taxon>Metamycoplasma</taxon>
    </lineage>
</organism>
<dbReference type="InterPro" id="IPR000456">
    <property type="entry name" value="Ribosomal_bL17"/>
</dbReference>
<name>A0A077L7F6_9BACT</name>
<evidence type="ECO:0000256" key="4">
    <source>
        <dbReference type="HAMAP-Rule" id="MF_01368"/>
    </source>
</evidence>
<dbReference type="NCBIfam" id="TIGR00059">
    <property type="entry name" value="L17"/>
    <property type="match status" value="1"/>
</dbReference>
<dbReference type="SUPFAM" id="SSF64263">
    <property type="entry name" value="Prokaryotic ribosomal protein L17"/>
    <property type="match status" value="1"/>
</dbReference>
<evidence type="ECO:0000256" key="5">
    <source>
        <dbReference type="RuleBase" id="RU000660"/>
    </source>
</evidence>
<dbReference type="KEGG" id="mcan:MCAN360_0694"/>
<keyword evidence="7" id="KW-1185">Reference proteome</keyword>
<evidence type="ECO:0000313" key="6">
    <source>
        <dbReference type="EMBL" id="BAP39746.1"/>
    </source>
</evidence>
<dbReference type="Pfam" id="PF01196">
    <property type="entry name" value="Ribosomal_L17"/>
    <property type="match status" value="1"/>
</dbReference>
<sequence length="121" mass="14069">MANPKQLFRRNTEWWNHVERSLVTDLLINGQVKTTLERAKRIRSNAEKMITLGKKNTLSTRRLAAKFLRLIPSKIENKDSLQYLFDVLAPKYKERNGGYTRIIKIDNRAGDNAKMAIIKLV</sequence>
<gene>
    <name evidence="4 6" type="primary">rplQ</name>
    <name evidence="6" type="ORF">MCAN360_0694</name>
</gene>